<dbReference type="EMBL" id="CP034145">
    <property type="protein sequence ID" value="AZH25176.1"/>
    <property type="molecule type" value="Genomic_DNA"/>
</dbReference>
<evidence type="ECO:0000313" key="5">
    <source>
        <dbReference type="Proteomes" id="UP000282007"/>
    </source>
</evidence>
<dbReference type="Proteomes" id="UP000277326">
    <property type="component" value="Unassembled WGS sequence"/>
</dbReference>
<evidence type="ECO:0000313" key="2">
    <source>
        <dbReference type="EMBL" id="AZH25176.1"/>
    </source>
</evidence>
<dbReference type="RefSeq" id="WP_121920668.1">
    <property type="nucleotide sequence ID" value="NZ_CP034145.1"/>
</dbReference>
<feature type="transmembrane region" description="Helical" evidence="1">
    <location>
        <begin position="159"/>
        <end position="183"/>
    </location>
</feature>
<dbReference type="Proteomes" id="UP000282007">
    <property type="component" value="Chromosome"/>
</dbReference>
<name>A0A3M0D348_9EURY</name>
<dbReference type="KEGG" id="haer:DU502_07195"/>
<feature type="transmembrane region" description="Helical" evidence="1">
    <location>
        <begin position="32"/>
        <end position="53"/>
    </location>
</feature>
<feature type="transmembrane region" description="Helical" evidence="1">
    <location>
        <begin position="121"/>
        <end position="138"/>
    </location>
</feature>
<keyword evidence="5" id="KW-1185">Reference proteome</keyword>
<reference evidence="3 4" key="1">
    <citation type="journal article" date="2015" name="Stand. Genomic Sci.">
        <title>Genomic Encyclopedia of Bacterial and Archaeal Type Strains, Phase III: the genomes of soil and plant-associated and newly described type strains.</title>
        <authorList>
            <person name="Whitman W.B."/>
            <person name="Woyke T."/>
            <person name="Klenk H.P."/>
            <person name="Zhou Y."/>
            <person name="Lilburn T.G."/>
            <person name="Beck B.J."/>
            <person name="De Vos P."/>
            <person name="Vandamme P."/>
            <person name="Eisen J.A."/>
            <person name="Garrity G."/>
            <person name="Hugenholtz P."/>
            <person name="Kyrpides N.C."/>
        </authorList>
    </citation>
    <scope>NUCLEOTIDE SEQUENCE [LARGE SCALE GENOMIC DNA]</scope>
    <source>
        <strain evidence="3 4">CGMCC 1.10124</strain>
    </source>
</reference>
<organism evidence="3 4">
    <name type="scientific">Haloplanus aerogenes</name>
    <dbReference type="NCBI Taxonomy" id="660522"/>
    <lineage>
        <taxon>Archaea</taxon>
        <taxon>Methanobacteriati</taxon>
        <taxon>Methanobacteriota</taxon>
        <taxon>Stenosarchaea group</taxon>
        <taxon>Halobacteria</taxon>
        <taxon>Halobacteriales</taxon>
        <taxon>Haloferacaceae</taxon>
        <taxon>Haloplanus</taxon>
    </lineage>
</organism>
<reference evidence="3" key="3">
    <citation type="submission" date="2018-10" db="EMBL/GenBank/DDBJ databases">
        <authorList>
            <person name="Whitman W."/>
            <person name="Huntemann M."/>
            <person name="Clum A."/>
            <person name="Pillay M."/>
            <person name="Palaniappan K."/>
            <person name="Varghese N."/>
            <person name="Mikhailova N."/>
            <person name="Stamatis D."/>
            <person name="Reddy T."/>
            <person name="Daum C."/>
            <person name="Shapiro N."/>
            <person name="Ivanova N."/>
            <person name="Kyrpides N."/>
            <person name="Woyke T."/>
        </authorList>
    </citation>
    <scope>NUCLEOTIDE SEQUENCE</scope>
    <source>
        <strain evidence="3">CGMCC 1.10124</strain>
    </source>
</reference>
<feature type="transmembrane region" description="Helical" evidence="1">
    <location>
        <begin position="239"/>
        <end position="258"/>
    </location>
</feature>
<proteinExistence type="predicted"/>
<keyword evidence="1" id="KW-0472">Membrane</keyword>
<protein>
    <submittedName>
        <fullName evidence="3">Uncharacterized protein</fullName>
    </submittedName>
</protein>
<reference evidence="2 5" key="2">
    <citation type="submission" date="2018-07" db="EMBL/GenBank/DDBJ databases">
        <title>Genome sequences of Haloplanus aerogenes JCM 16430T.</title>
        <authorList>
            <person name="Kim Y.B."/>
            <person name="Roh S.W."/>
        </authorList>
    </citation>
    <scope>NUCLEOTIDE SEQUENCE [LARGE SCALE GENOMIC DNA]</scope>
    <source>
        <strain evidence="2 5">JCM 16430</strain>
    </source>
</reference>
<keyword evidence="1" id="KW-0812">Transmembrane</keyword>
<dbReference type="OrthoDB" id="237955at2157"/>
<evidence type="ECO:0000313" key="3">
    <source>
        <dbReference type="EMBL" id="RMB13596.1"/>
    </source>
</evidence>
<accession>A0A3M0D348</accession>
<dbReference type="AlphaFoldDB" id="A0A3M0D348"/>
<keyword evidence="1" id="KW-1133">Transmembrane helix</keyword>
<dbReference type="GeneID" id="38471059"/>
<feature type="transmembrane region" description="Helical" evidence="1">
    <location>
        <begin position="62"/>
        <end position="83"/>
    </location>
</feature>
<sequence>MSVEAASSEYDYGSHWISEQLNSGVFGIENPILVSVVKFGLVWDLLAAAYTVLRWSTMSTPFLIASALGLLWVNLGPFLIWYYDERVLPRFFSRAHELLPSESERDHLAKKYTTFFSEHRLSVSLFWTLATVLIVYASRDVLQAQGMVGSARVFLWTTYLYALYIGSVLGHGFMGPVTTILLVRELSELDLTIDPLHPDNLGGLSNVGYCAIRTTLLFSTGSLFLPLLFRFVSRGASSVVIFGFTGVYILTILASFVYPTVKVNRRAQELRDRKLEELRQEYAEVRAEMGDPGSGELGELNRRLELQRVQNAFDKFNSVRLYPMQIDILTRLAGSLVLPLLFLLLEFYLPELL</sequence>
<dbReference type="EMBL" id="REFS01000004">
    <property type="protein sequence ID" value="RMB13596.1"/>
    <property type="molecule type" value="Genomic_DNA"/>
</dbReference>
<evidence type="ECO:0000256" key="1">
    <source>
        <dbReference type="SAM" id="Phobius"/>
    </source>
</evidence>
<evidence type="ECO:0000313" key="4">
    <source>
        <dbReference type="Proteomes" id="UP000277326"/>
    </source>
</evidence>
<gene>
    <name evidence="3" type="ORF">ATH50_2035</name>
    <name evidence="2" type="ORF">DU502_07195</name>
</gene>
<feature type="transmembrane region" description="Helical" evidence="1">
    <location>
        <begin position="328"/>
        <end position="349"/>
    </location>
</feature>